<gene>
    <name evidence="1" type="ORF">CHS0354_017419</name>
</gene>
<name>A0AAE0WAT2_9BIVA</name>
<dbReference type="AlphaFoldDB" id="A0AAE0WAT2"/>
<reference evidence="1" key="3">
    <citation type="submission" date="2023-05" db="EMBL/GenBank/DDBJ databases">
        <authorList>
            <person name="Smith C.H."/>
        </authorList>
    </citation>
    <scope>NUCLEOTIDE SEQUENCE</scope>
    <source>
        <strain evidence="1">CHS0354</strain>
        <tissue evidence="1">Mantle</tissue>
    </source>
</reference>
<reference evidence="1" key="1">
    <citation type="journal article" date="2021" name="Genome Biol. Evol.">
        <title>A High-Quality Reference Genome for a Parasitic Bivalve with Doubly Uniparental Inheritance (Bivalvia: Unionida).</title>
        <authorList>
            <person name="Smith C.H."/>
        </authorList>
    </citation>
    <scope>NUCLEOTIDE SEQUENCE</scope>
    <source>
        <strain evidence="1">CHS0354</strain>
    </source>
</reference>
<comment type="caution">
    <text evidence="1">The sequence shown here is derived from an EMBL/GenBank/DDBJ whole genome shotgun (WGS) entry which is preliminary data.</text>
</comment>
<evidence type="ECO:0000313" key="1">
    <source>
        <dbReference type="EMBL" id="KAK3606752.1"/>
    </source>
</evidence>
<dbReference type="Proteomes" id="UP001195483">
    <property type="component" value="Unassembled WGS sequence"/>
</dbReference>
<evidence type="ECO:0000313" key="2">
    <source>
        <dbReference type="Proteomes" id="UP001195483"/>
    </source>
</evidence>
<organism evidence="1 2">
    <name type="scientific">Potamilus streckersoni</name>
    <dbReference type="NCBI Taxonomy" id="2493646"/>
    <lineage>
        <taxon>Eukaryota</taxon>
        <taxon>Metazoa</taxon>
        <taxon>Spiralia</taxon>
        <taxon>Lophotrochozoa</taxon>
        <taxon>Mollusca</taxon>
        <taxon>Bivalvia</taxon>
        <taxon>Autobranchia</taxon>
        <taxon>Heteroconchia</taxon>
        <taxon>Palaeoheterodonta</taxon>
        <taxon>Unionida</taxon>
        <taxon>Unionoidea</taxon>
        <taxon>Unionidae</taxon>
        <taxon>Ambleminae</taxon>
        <taxon>Lampsilini</taxon>
        <taxon>Potamilus</taxon>
    </lineage>
</organism>
<sequence>MQEYNTIFHGYCEEATDVSATLSDDDDEIQHKPLNPDQRNFSSHVGYRTDPTKLNDMFDIFISSLNVINNIRNFSGPQSQTTPSIPNNKNNTKYLYQFYNKKV</sequence>
<proteinExistence type="predicted"/>
<reference evidence="1" key="2">
    <citation type="journal article" date="2021" name="Genome Biol. Evol.">
        <title>Developing a high-quality reference genome for a parasitic bivalve with doubly uniparental inheritance (Bivalvia: Unionida).</title>
        <authorList>
            <person name="Smith C.H."/>
        </authorList>
    </citation>
    <scope>NUCLEOTIDE SEQUENCE</scope>
    <source>
        <strain evidence="1">CHS0354</strain>
        <tissue evidence="1">Mantle</tissue>
    </source>
</reference>
<keyword evidence="2" id="KW-1185">Reference proteome</keyword>
<accession>A0AAE0WAT2</accession>
<dbReference type="EMBL" id="JAEAOA010001075">
    <property type="protein sequence ID" value="KAK3606752.1"/>
    <property type="molecule type" value="Genomic_DNA"/>
</dbReference>
<protein>
    <submittedName>
        <fullName evidence="1">Uncharacterized protein</fullName>
    </submittedName>
</protein>